<feature type="transmembrane region" description="Helical" evidence="5">
    <location>
        <begin position="157"/>
        <end position="175"/>
    </location>
</feature>
<feature type="transmembrane region" description="Helical" evidence="5">
    <location>
        <begin position="45"/>
        <end position="67"/>
    </location>
</feature>
<sequence>MAHRLFRIFLHSTAAALMINGYYGLTKLPINAFISAQYGGHLQYLTIQGLFIACATTLTSLTMDLLPSLTSALKPLKRILLYISMPLSIVVTSIYWPLLLLATQLILQSDGEPSSSSDAPKFTRIPLHLDIALHAVPAITLLVDFLLFEKKYSRTELIYGASTVSILYTTFYAWWVERCASFNGGRFPYPFLTNNPIDIRLAIYVGAGTLGFASFWFINKLHS</sequence>
<keyword evidence="3 5" id="KW-1133">Transmembrane helix</keyword>
<evidence type="ECO:0000256" key="1">
    <source>
        <dbReference type="ARBA" id="ARBA00004127"/>
    </source>
</evidence>
<feature type="transmembrane region" description="Helical" evidence="5">
    <location>
        <begin position="199"/>
        <end position="218"/>
    </location>
</feature>
<evidence type="ECO:0000313" key="7">
    <source>
        <dbReference type="Proteomes" id="UP001163846"/>
    </source>
</evidence>
<gene>
    <name evidence="6" type="ORF">F5878DRAFT_724208</name>
</gene>
<evidence type="ECO:0000256" key="4">
    <source>
        <dbReference type="ARBA" id="ARBA00023136"/>
    </source>
</evidence>
<feature type="transmembrane region" description="Helical" evidence="5">
    <location>
        <begin position="5"/>
        <end position="25"/>
    </location>
</feature>
<dbReference type="PANTHER" id="PTHR10989">
    <property type="entry name" value="ANDROGEN-INDUCED PROTEIN 1-RELATED"/>
    <property type="match status" value="1"/>
</dbReference>
<feature type="transmembrane region" description="Helical" evidence="5">
    <location>
        <begin position="127"/>
        <end position="148"/>
    </location>
</feature>
<name>A0AA38UG16_9AGAR</name>
<feature type="transmembrane region" description="Helical" evidence="5">
    <location>
        <begin position="79"/>
        <end position="107"/>
    </location>
</feature>
<comment type="caution">
    <text evidence="6">The sequence shown here is derived from an EMBL/GenBank/DDBJ whole genome shotgun (WGS) entry which is preliminary data.</text>
</comment>
<evidence type="ECO:0000256" key="3">
    <source>
        <dbReference type="ARBA" id="ARBA00022989"/>
    </source>
</evidence>
<organism evidence="6 7">
    <name type="scientific">Lentinula raphanica</name>
    <dbReference type="NCBI Taxonomy" id="153919"/>
    <lineage>
        <taxon>Eukaryota</taxon>
        <taxon>Fungi</taxon>
        <taxon>Dikarya</taxon>
        <taxon>Basidiomycota</taxon>
        <taxon>Agaricomycotina</taxon>
        <taxon>Agaricomycetes</taxon>
        <taxon>Agaricomycetidae</taxon>
        <taxon>Agaricales</taxon>
        <taxon>Marasmiineae</taxon>
        <taxon>Omphalotaceae</taxon>
        <taxon>Lentinula</taxon>
    </lineage>
</organism>
<dbReference type="Proteomes" id="UP001163846">
    <property type="component" value="Unassembled WGS sequence"/>
</dbReference>
<protein>
    <submittedName>
        <fullName evidence="6">FAR-17a/AIG1-like protein</fullName>
    </submittedName>
</protein>
<dbReference type="Pfam" id="PF04750">
    <property type="entry name" value="Far-17a_AIG1"/>
    <property type="match status" value="1"/>
</dbReference>
<evidence type="ECO:0000256" key="2">
    <source>
        <dbReference type="ARBA" id="ARBA00022692"/>
    </source>
</evidence>
<comment type="subcellular location">
    <subcellularLocation>
        <location evidence="1">Endomembrane system</location>
        <topology evidence="1">Multi-pass membrane protein</topology>
    </subcellularLocation>
</comment>
<dbReference type="GO" id="GO:0016020">
    <property type="term" value="C:membrane"/>
    <property type="evidence" value="ECO:0007669"/>
    <property type="project" value="InterPro"/>
</dbReference>
<evidence type="ECO:0000313" key="6">
    <source>
        <dbReference type="EMBL" id="KAJ3839820.1"/>
    </source>
</evidence>
<dbReference type="GO" id="GO:0012505">
    <property type="term" value="C:endomembrane system"/>
    <property type="evidence" value="ECO:0007669"/>
    <property type="project" value="UniProtKB-SubCell"/>
</dbReference>
<reference evidence="6" key="1">
    <citation type="submission" date="2022-08" db="EMBL/GenBank/DDBJ databases">
        <authorList>
            <consortium name="DOE Joint Genome Institute"/>
            <person name="Min B."/>
            <person name="Riley R."/>
            <person name="Sierra-Patev S."/>
            <person name="Naranjo-Ortiz M."/>
            <person name="Looney B."/>
            <person name="Konkel Z."/>
            <person name="Slot J.C."/>
            <person name="Sakamoto Y."/>
            <person name="Steenwyk J.L."/>
            <person name="Rokas A."/>
            <person name="Carro J."/>
            <person name="Camarero S."/>
            <person name="Ferreira P."/>
            <person name="Molpeceres G."/>
            <person name="Ruiz-Duenas F.J."/>
            <person name="Serrano A."/>
            <person name="Henrissat B."/>
            <person name="Drula E."/>
            <person name="Hughes K.W."/>
            <person name="Mata J.L."/>
            <person name="Ishikawa N.K."/>
            <person name="Vargas-Isla R."/>
            <person name="Ushijima S."/>
            <person name="Smith C.A."/>
            <person name="Ahrendt S."/>
            <person name="Andreopoulos W."/>
            <person name="He G."/>
            <person name="Labutti K."/>
            <person name="Lipzen A."/>
            <person name="Ng V."/>
            <person name="Sandor L."/>
            <person name="Barry K."/>
            <person name="Martinez A.T."/>
            <person name="Xiao Y."/>
            <person name="Gibbons J.G."/>
            <person name="Terashima K."/>
            <person name="Hibbett D.S."/>
            <person name="Grigoriev I.V."/>
        </authorList>
    </citation>
    <scope>NUCLEOTIDE SEQUENCE</scope>
    <source>
        <strain evidence="6">TFB9207</strain>
    </source>
</reference>
<dbReference type="InterPro" id="IPR006838">
    <property type="entry name" value="ADTRP_AIG1"/>
</dbReference>
<keyword evidence="2 5" id="KW-0812">Transmembrane</keyword>
<proteinExistence type="predicted"/>
<evidence type="ECO:0000256" key="5">
    <source>
        <dbReference type="SAM" id="Phobius"/>
    </source>
</evidence>
<keyword evidence="7" id="KW-1185">Reference proteome</keyword>
<dbReference type="PANTHER" id="PTHR10989:SF16">
    <property type="entry name" value="AT02829P-RELATED"/>
    <property type="match status" value="1"/>
</dbReference>
<dbReference type="EMBL" id="MU806107">
    <property type="protein sequence ID" value="KAJ3839820.1"/>
    <property type="molecule type" value="Genomic_DNA"/>
</dbReference>
<keyword evidence="4 5" id="KW-0472">Membrane</keyword>
<accession>A0AA38UG16</accession>
<dbReference type="AlphaFoldDB" id="A0AA38UG16"/>